<gene>
    <name evidence="2" type="ORF">AWJ07_20230</name>
</gene>
<evidence type="ECO:0000313" key="2">
    <source>
        <dbReference type="EMBL" id="KVX00700.1"/>
    </source>
</evidence>
<dbReference type="Proteomes" id="UP000055702">
    <property type="component" value="Unassembled WGS sequence"/>
</dbReference>
<dbReference type="SUPFAM" id="SSF54909">
    <property type="entry name" value="Dimeric alpha+beta barrel"/>
    <property type="match status" value="2"/>
</dbReference>
<dbReference type="InterPro" id="IPR007138">
    <property type="entry name" value="ABM_dom"/>
</dbReference>
<dbReference type="Pfam" id="PF03992">
    <property type="entry name" value="ABM"/>
    <property type="match status" value="2"/>
</dbReference>
<accession>A0A125BE48</accession>
<dbReference type="InterPro" id="IPR050744">
    <property type="entry name" value="AI-2_Isomerase_LsrG"/>
</dbReference>
<reference evidence="2 3" key="1">
    <citation type="submission" date="2016-01" db="EMBL/GenBank/DDBJ databases">
        <title>Draft genome of the antarctic isolate Shewanella frigidimarina Ag06-30.</title>
        <authorList>
            <person name="Parmeciano Di Noto G."/>
            <person name="Vazquez S."/>
            <person name="Mac Cormack W."/>
            <person name="Iriarte A."/>
            <person name="Quiroga C."/>
        </authorList>
    </citation>
    <scope>NUCLEOTIDE SEQUENCE [LARGE SCALE GENOMIC DNA]</scope>
    <source>
        <strain evidence="2 3">Ag06-30</strain>
    </source>
</reference>
<dbReference type="GO" id="GO:0004497">
    <property type="term" value="F:monooxygenase activity"/>
    <property type="evidence" value="ECO:0007669"/>
    <property type="project" value="UniProtKB-KW"/>
</dbReference>
<proteinExistence type="predicted"/>
<dbReference type="PROSITE" id="PS51725">
    <property type="entry name" value="ABM"/>
    <property type="match status" value="1"/>
</dbReference>
<dbReference type="RefSeq" id="WP_059746808.1">
    <property type="nucleotide sequence ID" value="NZ_LRDC01000039.1"/>
</dbReference>
<dbReference type="AlphaFoldDB" id="A0A125BE48"/>
<dbReference type="EMBL" id="LRDC01000039">
    <property type="protein sequence ID" value="KVX00700.1"/>
    <property type="molecule type" value="Genomic_DNA"/>
</dbReference>
<evidence type="ECO:0000259" key="1">
    <source>
        <dbReference type="PROSITE" id="PS51725"/>
    </source>
</evidence>
<dbReference type="Gene3D" id="3.30.70.100">
    <property type="match status" value="1"/>
</dbReference>
<evidence type="ECO:0000313" key="3">
    <source>
        <dbReference type="Proteomes" id="UP000055702"/>
    </source>
</evidence>
<keyword evidence="2" id="KW-0560">Oxidoreductase</keyword>
<sequence>MFTQIIKFTVKPQYQQSFKDALITNKNGTRKEKGNTDMAIFVDNTNPNIFFAYERWQDATAFEFHKNQAYTQNFITLLGDALATAPQVYKVNDTKPYPVAMTPANPEDDIFSIFFIFPIHSEFRQPLLTQFEDHIQHTRQENGNLLFDLYTVQDDDNTLVVYEHWRKESDVWDIHFNQPYAKITGAIMEQAVVGDMQQYMHFVSEINE</sequence>
<keyword evidence="2" id="KW-0503">Monooxygenase</keyword>
<dbReference type="PANTHER" id="PTHR33336">
    <property type="entry name" value="QUINOL MONOOXYGENASE YGIN-RELATED"/>
    <property type="match status" value="1"/>
</dbReference>
<organism evidence="2">
    <name type="scientific">Shewanella frigidimarina</name>
    <dbReference type="NCBI Taxonomy" id="56812"/>
    <lineage>
        <taxon>Bacteria</taxon>
        <taxon>Pseudomonadati</taxon>
        <taxon>Pseudomonadota</taxon>
        <taxon>Gammaproteobacteria</taxon>
        <taxon>Alteromonadales</taxon>
        <taxon>Shewanellaceae</taxon>
        <taxon>Shewanella</taxon>
    </lineage>
</organism>
<dbReference type="InterPro" id="IPR011008">
    <property type="entry name" value="Dimeric_a/b-barrel"/>
</dbReference>
<protein>
    <submittedName>
        <fullName evidence="2">Antibiotic biosynthesis monooxygenase</fullName>
    </submittedName>
</protein>
<feature type="domain" description="ABM" evidence="1">
    <location>
        <begin position="2"/>
        <end position="91"/>
    </location>
</feature>
<comment type="caution">
    <text evidence="2">The sequence shown here is derived from an EMBL/GenBank/DDBJ whole genome shotgun (WGS) entry which is preliminary data.</text>
</comment>
<name>A0A125BE48_SHEFR</name>
<dbReference type="PANTHER" id="PTHR33336:SF15">
    <property type="entry name" value="ABM DOMAIN-CONTAINING PROTEIN"/>
    <property type="match status" value="1"/>
</dbReference>